<sequence length="328" mass="36814">MGQSLRKVDCHVHIVGDGSSGSGAWFELPTPYKRLLGRMMIRGIGLEQSTLQWGLDAAYVENLAKQVRESDLDAVVVLAQDIAYRADGIALEDDAQFYVPNGYVSELAKKYAEFIPACSIHPARLDAMDELERCIEAGMPVLKLLPNCLNIDYDDERYLPFWERMAEAGMVLLSHTGGEMTVKVYDPNYGDPKKLKSVLECGVTVIAAHSAGRSGLFDPDWTEDLIQMFSVYPRLYADNSALCSPNRARTLKHILPAEVQGRILHGSDYPVPISGLGPWACGHLEWRDWFRIAREKNVLQRDYLYKRAMGFGSDCFTRFDSILRQASI</sequence>
<evidence type="ECO:0000313" key="3">
    <source>
        <dbReference type="EMBL" id="MFD2159692.1"/>
    </source>
</evidence>
<protein>
    <submittedName>
        <fullName evidence="3">Amidohydrolase family protein</fullName>
    </submittedName>
</protein>
<dbReference type="PANTHER" id="PTHR21240">
    <property type="entry name" value="2-AMINO-3-CARBOXYLMUCONATE-6-SEMIALDEHYDE DECARBOXYLASE"/>
    <property type="match status" value="1"/>
</dbReference>
<keyword evidence="1" id="KW-0456">Lyase</keyword>
<dbReference type="Proteomes" id="UP001597389">
    <property type="component" value="Unassembled WGS sequence"/>
</dbReference>
<comment type="caution">
    <text evidence="3">The sequence shown here is derived from an EMBL/GenBank/DDBJ whole genome shotgun (WGS) entry which is preliminary data.</text>
</comment>
<proteinExistence type="predicted"/>
<gene>
    <name evidence="3" type="ORF">ACFSW8_12355</name>
</gene>
<dbReference type="RefSeq" id="WP_377089595.1">
    <property type="nucleotide sequence ID" value="NZ_JBHSJL010000014.1"/>
</dbReference>
<dbReference type="Gene3D" id="3.20.20.140">
    <property type="entry name" value="Metal-dependent hydrolases"/>
    <property type="match status" value="1"/>
</dbReference>
<evidence type="ECO:0000256" key="1">
    <source>
        <dbReference type="ARBA" id="ARBA00023239"/>
    </source>
</evidence>
<dbReference type="InterPro" id="IPR032466">
    <property type="entry name" value="Metal_Hydrolase"/>
</dbReference>
<reference evidence="4" key="1">
    <citation type="journal article" date="2019" name="Int. J. Syst. Evol. Microbiol.">
        <title>The Global Catalogue of Microorganisms (GCM) 10K type strain sequencing project: providing services to taxonomists for standard genome sequencing and annotation.</title>
        <authorList>
            <consortium name="The Broad Institute Genomics Platform"/>
            <consortium name="The Broad Institute Genome Sequencing Center for Infectious Disease"/>
            <person name="Wu L."/>
            <person name="Ma J."/>
        </authorList>
    </citation>
    <scope>NUCLEOTIDE SEQUENCE [LARGE SCALE GENOMIC DNA]</scope>
    <source>
        <strain evidence="4">CCUG 57942</strain>
    </source>
</reference>
<organism evidence="3 4">
    <name type="scientific">Rubritalea tangerina</name>
    <dbReference type="NCBI Taxonomy" id="430798"/>
    <lineage>
        <taxon>Bacteria</taxon>
        <taxon>Pseudomonadati</taxon>
        <taxon>Verrucomicrobiota</taxon>
        <taxon>Verrucomicrobiia</taxon>
        <taxon>Verrucomicrobiales</taxon>
        <taxon>Rubritaleaceae</taxon>
        <taxon>Rubritalea</taxon>
    </lineage>
</organism>
<accession>A0ABW4ZCW8</accession>
<dbReference type="InterPro" id="IPR032465">
    <property type="entry name" value="ACMSD"/>
</dbReference>
<feature type="domain" description="Amidohydrolase-related" evidence="2">
    <location>
        <begin position="8"/>
        <end position="275"/>
    </location>
</feature>
<dbReference type="EMBL" id="JBHUJB010000049">
    <property type="protein sequence ID" value="MFD2159692.1"/>
    <property type="molecule type" value="Genomic_DNA"/>
</dbReference>
<keyword evidence="4" id="KW-1185">Reference proteome</keyword>
<dbReference type="Pfam" id="PF04909">
    <property type="entry name" value="Amidohydro_2"/>
    <property type="match status" value="1"/>
</dbReference>
<dbReference type="InterPro" id="IPR006680">
    <property type="entry name" value="Amidohydro-rel"/>
</dbReference>
<dbReference type="SUPFAM" id="SSF51556">
    <property type="entry name" value="Metallo-dependent hydrolases"/>
    <property type="match status" value="1"/>
</dbReference>
<name>A0ABW4ZCW8_9BACT</name>
<evidence type="ECO:0000313" key="4">
    <source>
        <dbReference type="Proteomes" id="UP001597389"/>
    </source>
</evidence>
<evidence type="ECO:0000259" key="2">
    <source>
        <dbReference type="Pfam" id="PF04909"/>
    </source>
</evidence>